<organism evidence="2 3">
    <name type="scientific">Populus alba x Populus x berolinensis</name>
    <dbReference type="NCBI Taxonomy" id="444605"/>
    <lineage>
        <taxon>Eukaryota</taxon>
        <taxon>Viridiplantae</taxon>
        <taxon>Streptophyta</taxon>
        <taxon>Embryophyta</taxon>
        <taxon>Tracheophyta</taxon>
        <taxon>Spermatophyta</taxon>
        <taxon>Magnoliopsida</taxon>
        <taxon>eudicotyledons</taxon>
        <taxon>Gunneridae</taxon>
        <taxon>Pentapetalae</taxon>
        <taxon>rosids</taxon>
        <taxon>fabids</taxon>
        <taxon>Malpighiales</taxon>
        <taxon>Salicaceae</taxon>
        <taxon>Saliceae</taxon>
        <taxon>Populus</taxon>
    </lineage>
</organism>
<keyword evidence="1" id="KW-0732">Signal</keyword>
<accession>A0AAD6LR06</accession>
<sequence>MVLFVLVIGTKIFVFQSDQKHLPASLQPCPSGCCDQKSSYFFGFSFLSSNFQVCVMVKQKPELGWFKPSIPVHSFDMAVYFLLAIRDD</sequence>
<evidence type="ECO:0000256" key="1">
    <source>
        <dbReference type="SAM" id="SignalP"/>
    </source>
</evidence>
<protein>
    <submittedName>
        <fullName evidence="2">Uncharacterized protein</fullName>
    </submittedName>
</protein>
<dbReference type="AlphaFoldDB" id="A0AAD6LR06"/>
<proteinExistence type="predicted"/>
<keyword evidence="3" id="KW-1185">Reference proteome</keyword>
<comment type="caution">
    <text evidence="2">The sequence shown here is derived from an EMBL/GenBank/DDBJ whole genome shotgun (WGS) entry which is preliminary data.</text>
</comment>
<dbReference type="Proteomes" id="UP001164929">
    <property type="component" value="Chromosome 14"/>
</dbReference>
<name>A0AAD6LR06_9ROSI</name>
<dbReference type="EMBL" id="JAQIZT010000014">
    <property type="protein sequence ID" value="KAJ6971455.1"/>
    <property type="molecule type" value="Genomic_DNA"/>
</dbReference>
<gene>
    <name evidence="2" type="ORF">NC653_032072</name>
</gene>
<evidence type="ECO:0000313" key="3">
    <source>
        <dbReference type="Proteomes" id="UP001164929"/>
    </source>
</evidence>
<feature type="signal peptide" evidence="1">
    <location>
        <begin position="1"/>
        <end position="17"/>
    </location>
</feature>
<evidence type="ECO:0000313" key="2">
    <source>
        <dbReference type="EMBL" id="KAJ6971455.1"/>
    </source>
</evidence>
<feature type="chain" id="PRO_5042180093" evidence="1">
    <location>
        <begin position="18"/>
        <end position="88"/>
    </location>
</feature>
<reference evidence="2" key="1">
    <citation type="journal article" date="2023" name="Mol. Ecol. Resour.">
        <title>Chromosome-level genome assembly of a triploid poplar Populus alba 'Berolinensis'.</title>
        <authorList>
            <person name="Chen S."/>
            <person name="Yu Y."/>
            <person name="Wang X."/>
            <person name="Wang S."/>
            <person name="Zhang T."/>
            <person name="Zhou Y."/>
            <person name="He R."/>
            <person name="Meng N."/>
            <person name="Wang Y."/>
            <person name="Liu W."/>
            <person name="Liu Z."/>
            <person name="Liu J."/>
            <person name="Guo Q."/>
            <person name="Huang H."/>
            <person name="Sederoff R.R."/>
            <person name="Wang G."/>
            <person name="Qu G."/>
            <person name="Chen S."/>
        </authorList>
    </citation>
    <scope>NUCLEOTIDE SEQUENCE</scope>
    <source>
        <strain evidence="2">SC-2020</strain>
    </source>
</reference>